<comment type="caution">
    <text evidence="2">The sequence shown here is derived from an EMBL/GenBank/DDBJ whole genome shotgun (WGS) entry which is preliminary data.</text>
</comment>
<evidence type="ECO:0000313" key="3">
    <source>
        <dbReference type="Proteomes" id="UP000479710"/>
    </source>
</evidence>
<dbReference type="EMBL" id="SPHZ02000009">
    <property type="protein sequence ID" value="KAF0900862.1"/>
    <property type="molecule type" value="Genomic_DNA"/>
</dbReference>
<dbReference type="AlphaFoldDB" id="A0A6G1CL12"/>
<dbReference type="Proteomes" id="UP000479710">
    <property type="component" value="Unassembled WGS sequence"/>
</dbReference>
<feature type="region of interest" description="Disordered" evidence="1">
    <location>
        <begin position="80"/>
        <end position="192"/>
    </location>
</feature>
<accession>A0A6G1CL12</accession>
<reference evidence="2 3" key="1">
    <citation type="submission" date="2019-11" db="EMBL/GenBank/DDBJ databases">
        <title>Whole genome sequence of Oryza granulata.</title>
        <authorList>
            <person name="Li W."/>
        </authorList>
    </citation>
    <scope>NUCLEOTIDE SEQUENCE [LARGE SCALE GENOMIC DNA]</scope>
    <source>
        <strain evidence="3">cv. Menghai</strain>
        <tissue evidence="2">Leaf</tissue>
    </source>
</reference>
<protein>
    <submittedName>
        <fullName evidence="2">Uncharacterized protein</fullName>
    </submittedName>
</protein>
<feature type="region of interest" description="Disordered" evidence="1">
    <location>
        <begin position="218"/>
        <end position="251"/>
    </location>
</feature>
<gene>
    <name evidence="2" type="ORF">E2562_035783</name>
</gene>
<name>A0A6G1CL12_9ORYZ</name>
<sequence length="272" mass="28600">MMESRVLAGSRWSWSTSAQFKHTRLLPPMSPQVRRIAAAGASLRGIVTTGAPHGRSLRVERIVAQCRDLRVGLLPAADTCRGFRRRPPRPPLSGSTDLGLASTPRLRLRLARAAAGEAPVEEPPSKPVVEPSPAASNGTAVKAEKPAPKPPLPRFRDSRSPPPGTPRRSLRRLGELPLSGSSVSPIGRSPRVRKITAAGIGSEDCYCRDCLGAAWIGSSGVGSSTGDVGEGPEDEDNGGDRPRRLREKGGATLLRPRMAIGAAAEAEGAAKA</sequence>
<evidence type="ECO:0000313" key="2">
    <source>
        <dbReference type="EMBL" id="KAF0900862.1"/>
    </source>
</evidence>
<proteinExistence type="predicted"/>
<feature type="compositionally biased region" description="Low complexity" evidence="1">
    <location>
        <begin position="127"/>
        <end position="136"/>
    </location>
</feature>
<keyword evidence="3" id="KW-1185">Reference proteome</keyword>
<evidence type="ECO:0000256" key="1">
    <source>
        <dbReference type="SAM" id="MobiDB-lite"/>
    </source>
</evidence>
<feature type="compositionally biased region" description="Low complexity" evidence="1">
    <location>
        <begin position="218"/>
        <end position="227"/>
    </location>
</feature>
<organism evidence="2 3">
    <name type="scientific">Oryza meyeriana var. granulata</name>
    <dbReference type="NCBI Taxonomy" id="110450"/>
    <lineage>
        <taxon>Eukaryota</taxon>
        <taxon>Viridiplantae</taxon>
        <taxon>Streptophyta</taxon>
        <taxon>Embryophyta</taxon>
        <taxon>Tracheophyta</taxon>
        <taxon>Spermatophyta</taxon>
        <taxon>Magnoliopsida</taxon>
        <taxon>Liliopsida</taxon>
        <taxon>Poales</taxon>
        <taxon>Poaceae</taxon>
        <taxon>BOP clade</taxon>
        <taxon>Oryzoideae</taxon>
        <taxon>Oryzeae</taxon>
        <taxon>Oryzinae</taxon>
        <taxon>Oryza</taxon>
        <taxon>Oryza meyeriana</taxon>
    </lineage>
</organism>